<comment type="caution">
    <text evidence="3">The sequence shown here is derived from an EMBL/GenBank/DDBJ whole genome shotgun (WGS) entry which is preliminary data.</text>
</comment>
<organism evidence="3 4">
    <name type="scientific">Patella caerulea</name>
    <name type="common">Rayed Mediterranean limpet</name>
    <dbReference type="NCBI Taxonomy" id="87958"/>
    <lineage>
        <taxon>Eukaryota</taxon>
        <taxon>Metazoa</taxon>
        <taxon>Spiralia</taxon>
        <taxon>Lophotrochozoa</taxon>
        <taxon>Mollusca</taxon>
        <taxon>Gastropoda</taxon>
        <taxon>Patellogastropoda</taxon>
        <taxon>Patelloidea</taxon>
        <taxon>Patellidae</taxon>
        <taxon>Patella</taxon>
    </lineage>
</organism>
<sequence>MDYYTSGWPVIFVLLLLHIKESVGEYCYYNNRESRQYCAYGCCEYEEENGCCPATYLGVRIAVGTVLGFLIVLAVIIFYCCRRKCKEESKHNLNRQTHNNIISPNTDQANEVQSDVNNPSVFSLSPPSLFGSHPANTSDPPPSYASVVAQQNQGPVMV</sequence>
<dbReference type="AlphaFoldDB" id="A0AAN8JBZ0"/>
<feature type="chain" id="PRO_5043037405" evidence="2">
    <location>
        <begin position="25"/>
        <end position="158"/>
    </location>
</feature>
<dbReference type="Proteomes" id="UP001347796">
    <property type="component" value="Unassembled WGS sequence"/>
</dbReference>
<evidence type="ECO:0000313" key="4">
    <source>
        <dbReference type="Proteomes" id="UP001347796"/>
    </source>
</evidence>
<protein>
    <submittedName>
        <fullName evidence="3">Uncharacterized protein</fullName>
    </submittedName>
</protein>
<feature type="signal peptide" evidence="2">
    <location>
        <begin position="1"/>
        <end position="24"/>
    </location>
</feature>
<evidence type="ECO:0000256" key="1">
    <source>
        <dbReference type="SAM" id="Phobius"/>
    </source>
</evidence>
<keyword evidence="4" id="KW-1185">Reference proteome</keyword>
<feature type="transmembrane region" description="Helical" evidence="1">
    <location>
        <begin position="61"/>
        <end position="81"/>
    </location>
</feature>
<name>A0AAN8JBZ0_PATCE</name>
<keyword evidence="1" id="KW-1133">Transmembrane helix</keyword>
<evidence type="ECO:0000313" key="3">
    <source>
        <dbReference type="EMBL" id="KAK6174652.1"/>
    </source>
</evidence>
<keyword evidence="2" id="KW-0732">Signal</keyword>
<keyword evidence="1" id="KW-0472">Membrane</keyword>
<gene>
    <name evidence="3" type="ORF">SNE40_017888</name>
</gene>
<accession>A0AAN8JBZ0</accession>
<evidence type="ECO:0000256" key="2">
    <source>
        <dbReference type="SAM" id="SignalP"/>
    </source>
</evidence>
<reference evidence="3 4" key="1">
    <citation type="submission" date="2024-01" db="EMBL/GenBank/DDBJ databases">
        <title>The genome of the rayed Mediterranean limpet Patella caerulea (Linnaeus, 1758).</title>
        <authorList>
            <person name="Anh-Thu Weber A."/>
            <person name="Halstead-Nussloch G."/>
        </authorList>
    </citation>
    <scope>NUCLEOTIDE SEQUENCE [LARGE SCALE GENOMIC DNA]</scope>
    <source>
        <strain evidence="3">AATW-2023a</strain>
        <tissue evidence="3">Whole specimen</tissue>
    </source>
</reference>
<dbReference type="EMBL" id="JAZGQO010000011">
    <property type="protein sequence ID" value="KAK6174652.1"/>
    <property type="molecule type" value="Genomic_DNA"/>
</dbReference>
<proteinExistence type="predicted"/>
<keyword evidence="1" id="KW-0812">Transmembrane</keyword>